<dbReference type="PANTHER" id="PTHR10569:SF2">
    <property type="entry name" value="GLYCOGEN DEBRANCHING ENZYME"/>
    <property type="match status" value="1"/>
</dbReference>
<dbReference type="SUPFAM" id="SSF48208">
    <property type="entry name" value="Six-hairpin glycosidases"/>
    <property type="match status" value="1"/>
</dbReference>
<dbReference type="InterPro" id="IPR008928">
    <property type="entry name" value="6-hairpin_glycosidase_sf"/>
</dbReference>
<organism evidence="2 3">
    <name type="scientific">Chitinophaga pollutisoli</name>
    <dbReference type="NCBI Taxonomy" id="3133966"/>
    <lineage>
        <taxon>Bacteria</taxon>
        <taxon>Pseudomonadati</taxon>
        <taxon>Bacteroidota</taxon>
        <taxon>Chitinophagia</taxon>
        <taxon>Chitinophagales</taxon>
        <taxon>Chitinophagaceae</taxon>
        <taxon>Chitinophaga</taxon>
    </lineage>
</organism>
<dbReference type="Gene3D" id="1.50.10.10">
    <property type="match status" value="1"/>
</dbReference>
<accession>A0ABZ2YWA3</accession>
<evidence type="ECO:0000259" key="1">
    <source>
        <dbReference type="Pfam" id="PF06202"/>
    </source>
</evidence>
<keyword evidence="3" id="KW-1185">Reference proteome</keyword>
<sequence length="344" mass="38641">MSSGNFRLFEKIADALIADLKEGLLPNMGSGEHATYNAADASLWFIWALTEYHRHNVSPEMRVWDRYGPVVKSILSRYREGTHNGIRMDSDGLLEAVSPGMALTWMDAVCNGTPVTPRMGKAVELNALWYHAVCFALDLAAESEDMQFVREWKALPELCARSFVSVFWDEGKQYLADCVTDGVADWSVRPNQIFAVSLKYSPLPETIQRLVADKVAEELLTPRGLRTLSAGDPHYHGRYSGNQLQRDQAYHQGTIWPWLLGHFTDAYLRVYGGDALPLLQEIYEGMAVVLEEYGLYSVAELYDGDYPYRPGGTIAQAWSVAELIRMGQTIVNYRAQFKAALINA</sequence>
<feature type="domain" description="Glycogen debranching enzyme C-terminal" evidence="1">
    <location>
        <begin position="10"/>
        <end position="325"/>
    </location>
</feature>
<evidence type="ECO:0000313" key="2">
    <source>
        <dbReference type="EMBL" id="WZN43892.1"/>
    </source>
</evidence>
<gene>
    <name evidence="2" type="ORF">WJU16_22720</name>
</gene>
<reference evidence="3" key="1">
    <citation type="submission" date="2024-03" db="EMBL/GenBank/DDBJ databases">
        <title>Chitinophaga horti sp. nov., isolated from garden soil.</title>
        <authorList>
            <person name="Lee D.S."/>
            <person name="Han D.M."/>
            <person name="Baek J.H."/>
            <person name="Choi D.G."/>
            <person name="Jeon J.H."/>
            <person name="Jeon C.O."/>
        </authorList>
    </citation>
    <scope>NUCLEOTIDE SEQUENCE [LARGE SCALE GENOMIC DNA]</scope>
    <source>
        <strain evidence="3">GPA1</strain>
    </source>
</reference>
<dbReference type="InterPro" id="IPR012341">
    <property type="entry name" value="6hp_glycosidase-like_sf"/>
</dbReference>
<dbReference type="Proteomes" id="UP001485459">
    <property type="component" value="Chromosome"/>
</dbReference>
<dbReference type="RefSeq" id="WP_341838686.1">
    <property type="nucleotide sequence ID" value="NZ_CP149822.1"/>
</dbReference>
<dbReference type="EMBL" id="CP149822">
    <property type="protein sequence ID" value="WZN43892.1"/>
    <property type="molecule type" value="Genomic_DNA"/>
</dbReference>
<protein>
    <submittedName>
        <fullName evidence="2">Amylo-alpha-1,6-glucosidase</fullName>
    </submittedName>
</protein>
<dbReference type="InterPro" id="IPR032790">
    <property type="entry name" value="GDE_C"/>
</dbReference>
<name>A0ABZ2YWA3_9BACT</name>
<evidence type="ECO:0000313" key="3">
    <source>
        <dbReference type="Proteomes" id="UP001485459"/>
    </source>
</evidence>
<dbReference type="InterPro" id="IPR010401">
    <property type="entry name" value="AGL/Gdb1"/>
</dbReference>
<proteinExistence type="predicted"/>
<dbReference type="Pfam" id="PF06202">
    <property type="entry name" value="GDE_C"/>
    <property type="match status" value="1"/>
</dbReference>
<dbReference type="PANTHER" id="PTHR10569">
    <property type="entry name" value="GLYCOGEN DEBRANCHING ENZYME"/>
    <property type="match status" value="1"/>
</dbReference>